<evidence type="ECO:0000256" key="3">
    <source>
        <dbReference type="ARBA" id="ARBA00022989"/>
    </source>
</evidence>
<dbReference type="KEGG" id="ppha:BVH74_14910"/>
<evidence type="ECO:0000256" key="2">
    <source>
        <dbReference type="ARBA" id="ARBA00022692"/>
    </source>
</evidence>
<dbReference type="STRING" id="1931241.BVH74_14910"/>
<dbReference type="SUPFAM" id="SSF58104">
    <property type="entry name" value="Methyl-accepting chemotaxis protein (MCP) signaling domain"/>
    <property type="match status" value="1"/>
</dbReference>
<sequence length="476" mass="51488">MLSLFNRSRYRQQTSNDLERLLSHLDLSVDINSQGQRLPGLPDFVRNLQQRISSSLTAAVGIAAHAPELASIAEDTASHGEQLAQSSELIASAIEQISMTLEAELVPGATQVASLGSDVNARLQQCRSDSHQLLGQVETIESAEAQLAGEIQRLGQQLDEVTQVIGMIASISQQTNLLALNAAIEAARAGEHGRGFAVVADEVRRLAGHTTEATDQVNQIIEAFRAGMQHLNDAGQSMHQAIAEGREGIQNMDQRLSEASQDMTQLDQRMAGMASGTEQIGAAVRSVSQDVQSIADVAGQLLGKATQVKRHSAAVREEGDHLLEGLGGFQLDLHQQVCQRITELASEQVFCGPPAQAEQRLRSFIASDPRFELLYLVGADGIQVSENIPADDLKASTKGSMRGKNWSDRPWFRAVKDNLQPHISPVYRSSATDAYCFTLSAPVFDQNGQLRHVLGADVRLNSLLERIGSPRRVAAS</sequence>
<dbReference type="Proteomes" id="UP000243488">
    <property type="component" value="Chromosome"/>
</dbReference>
<dbReference type="InterPro" id="IPR004089">
    <property type="entry name" value="MCPsignal_dom"/>
</dbReference>
<dbReference type="CDD" id="cd12914">
    <property type="entry name" value="PDC1_DGC_like"/>
    <property type="match status" value="1"/>
</dbReference>
<dbReference type="Gene3D" id="1.10.287.950">
    <property type="entry name" value="Methyl-accepting chemotaxis protein"/>
    <property type="match status" value="1"/>
</dbReference>
<organism evidence="8 9">
    <name type="scientific">Halopseudomonas phragmitis</name>
    <dbReference type="NCBI Taxonomy" id="1931241"/>
    <lineage>
        <taxon>Bacteria</taxon>
        <taxon>Pseudomonadati</taxon>
        <taxon>Pseudomonadota</taxon>
        <taxon>Gammaproteobacteria</taxon>
        <taxon>Pseudomonadales</taxon>
        <taxon>Pseudomonadaceae</taxon>
        <taxon>Halopseudomonas</taxon>
    </lineage>
</organism>
<proteinExistence type="predicted"/>
<evidence type="ECO:0000256" key="6">
    <source>
        <dbReference type="PROSITE-ProRule" id="PRU00284"/>
    </source>
</evidence>
<dbReference type="GO" id="GO:0007165">
    <property type="term" value="P:signal transduction"/>
    <property type="evidence" value="ECO:0007669"/>
    <property type="project" value="UniProtKB-KW"/>
</dbReference>
<reference evidence="8 9" key="1">
    <citation type="submission" date="2017-03" db="EMBL/GenBank/DDBJ databases">
        <title>Complete genome sequence of the novel DNRA strain Pseudomonas sp. S-6-2 isolated from Chinese polluted river sediment. Journal of Biotechnology.</title>
        <authorList>
            <person name="Li J."/>
            <person name="Xiang F."/>
            <person name="Wang L."/>
            <person name="Xi L."/>
            <person name="Liu J."/>
        </authorList>
    </citation>
    <scope>NUCLEOTIDE SEQUENCE [LARGE SCALE GENOMIC DNA]</scope>
    <source>
        <strain evidence="8 9">S-6-2</strain>
    </source>
</reference>
<dbReference type="GO" id="GO:0006935">
    <property type="term" value="P:chemotaxis"/>
    <property type="evidence" value="ECO:0007669"/>
    <property type="project" value="UniProtKB-ARBA"/>
</dbReference>
<keyword evidence="3" id="KW-1133">Transmembrane helix</keyword>
<evidence type="ECO:0000259" key="7">
    <source>
        <dbReference type="PROSITE" id="PS50111"/>
    </source>
</evidence>
<keyword evidence="5 6" id="KW-0807">Transducer</keyword>
<evidence type="ECO:0000256" key="1">
    <source>
        <dbReference type="ARBA" id="ARBA00004370"/>
    </source>
</evidence>
<dbReference type="EMBL" id="CP020100">
    <property type="protein sequence ID" value="AQZ95962.1"/>
    <property type="molecule type" value="Genomic_DNA"/>
</dbReference>
<keyword evidence="4" id="KW-0472">Membrane</keyword>
<evidence type="ECO:0000256" key="5">
    <source>
        <dbReference type="ARBA" id="ARBA00023224"/>
    </source>
</evidence>
<name>A0A1V0B7Q3_9GAMM</name>
<accession>A0A1V0B7Q3</accession>
<gene>
    <name evidence="8" type="ORF">BVH74_14910</name>
</gene>
<dbReference type="SUPFAM" id="SSF103190">
    <property type="entry name" value="Sensory domain-like"/>
    <property type="match status" value="1"/>
</dbReference>
<protein>
    <submittedName>
        <fullName evidence="8">Chemotaxis protein</fullName>
    </submittedName>
</protein>
<dbReference type="SMART" id="SM00283">
    <property type="entry name" value="MA"/>
    <property type="match status" value="1"/>
</dbReference>
<evidence type="ECO:0000313" key="8">
    <source>
        <dbReference type="EMBL" id="AQZ95962.1"/>
    </source>
</evidence>
<evidence type="ECO:0000313" key="9">
    <source>
        <dbReference type="Proteomes" id="UP000243488"/>
    </source>
</evidence>
<dbReference type="PANTHER" id="PTHR32089">
    <property type="entry name" value="METHYL-ACCEPTING CHEMOTAXIS PROTEIN MCPB"/>
    <property type="match status" value="1"/>
</dbReference>
<keyword evidence="2" id="KW-0812">Transmembrane</keyword>
<dbReference type="Gene3D" id="3.30.450.20">
    <property type="entry name" value="PAS domain"/>
    <property type="match status" value="1"/>
</dbReference>
<dbReference type="PANTHER" id="PTHR32089:SF112">
    <property type="entry name" value="LYSOZYME-LIKE PROTEIN-RELATED"/>
    <property type="match status" value="1"/>
</dbReference>
<dbReference type="PROSITE" id="PS50111">
    <property type="entry name" value="CHEMOTAXIS_TRANSDUC_2"/>
    <property type="match status" value="1"/>
</dbReference>
<dbReference type="Pfam" id="PF00015">
    <property type="entry name" value="MCPsignal"/>
    <property type="match status" value="1"/>
</dbReference>
<dbReference type="AlphaFoldDB" id="A0A1V0B7Q3"/>
<keyword evidence="9" id="KW-1185">Reference proteome</keyword>
<dbReference type="GO" id="GO:0016020">
    <property type="term" value="C:membrane"/>
    <property type="evidence" value="ECO:0007669"/>
    <property type="project" value="UniProtKB-SubCell"/>
</dbReference>
<comment type="subcellular location">
    <subcellularLocation>
        <location evidence="1">Membrane</location>
    </subcellularLocation>
</comment>
<evidence type="ECO:0000256" key="4">
    <source>
        <dbReference type="ARBA" id="ARBA00023136"/>
    </source>
</evidence>
<dbReference type="InterPro" id="IPR029151">
    <property type="entry name" value="Sensor-like_sf"/>
</dbReference>
<feature type="domain" description="Methyl-accepting transducer" evidence="7">
    <location>
        <begin position="58"/>
        <end position="295"/>
    </location>
</feature>